<name>A0A9P0DW64_PHACE</name>
<evidence type="ECO:0008006" key="9">
    <source>
        <dbReference type="Google" id="ProtNLM"/>
    </source>
</evidence>
<evidence type="ECO:0000256" key="6">
    <source>
        <dbReference type="SAM" id="SignalP"/>
    </source>
</evidence>
<proteinExistence type="inferred from homology"/>
<comment type="similarity">
    <text evidence="2">Belongs to the GILT family.</text>
</comment>
<dbReference type="EMBL" id="OU896712">
    <property type="protein sequence ID" value="CAH1173545.1"/>
    <property type="molecule type" value="Genomic_DNA"/>
</dbReference>
<feature type="signal peptide" evidence="6">
    <location>
        <begin position="1"/>
        <end position="20"/>
    </location>
</feature>
<dbReference type="OrthoDB" id="958254at2759"/>
<accession>A0A9P0DW64</accession>
<keyword evidence="3" id="KW-0964">Secreted</keyword>
<dbReference type="AlphaFoldDB" id="A0A9P0DW64"/>
<protein>
    <recommendedName>
        <fullName evidence="9">Gamma-interferon-inducible lysosomal thiol reductase</fullName>
    </recommendedName>
</protein>
<feature type="chain" id="PRO_5040351239" description="Gamma-interferon-inducible lysosomal thiol reductase" evidence="6">
    <location>
        <begin position="21"/>
        <end position="233"/>
    </location>
</feature>
<evidence type="ECO:0000256" key="4">
    <source>
        <dbReference type="ARBA" id="ARBA00022729"/>
    </source>
</evidence>
<dbReference type="Gene3D" id="3.40.30.10">
    <property type="entry name" value="Glutaredoxin"/>
    <property type="match status" value="1"/>
</dbReference>
<organism evidence="7 8">
    <name type="scientific">Phaedon cochleariae</name>
    <name type="common">Mustard beetle</name>
    <dbReference type="NCBI Taxonomy" id="80249"/>
    <lineage>
        <taxon>Eukaryota</taxon>
        <taxon>Metazoa</taxon>
        <taxon>Ecdysozoa</taxon>
        <taxon>Arthropoda</taxon>
        <taxon>Hexapoda</taxon>
        <taxon>Insecta</taxon>
        <taxon>Pterygota</taxon>
        <taxon>Neoptera</taxon>
        <taxon>Endopterygota</taxon>
        <taxon>Coleoptera</taxon>
        <taxon>Polyphaga</taxon>
        <taxon>Cucujiformia</taxon>
        <taxon>Chrysomeloidea</taxon>
        <taxon>Chrysomelidae</taxon>
        <taxon>Chrysomelinae</taxon>
        <taxon>Chrysomelini</taxon>
        <taxon>Phaedon</taxon>
    </lineage>
</organism>
<reference evidence="7" key="1">
    <citation type="submission" date="2022-01" db="EMBL/GenBank/DDBJ databases">
        <authorList>
            <person name="King R."/>
        </authorList>
    </citation>
    <scope>NUCLEOTIDE SEQUENCE</scope>
</reference>
<dbReference type="GO" id="GO:0005576">
    <property type="term" value="C:extracellular region"/>
    <property type="evidence" value="ECO:0007669"/>
    <property type="project" value="UniProtKB-SubCell"/>
</dbReference>
<evidence type="ECO:0000313" key="7">
    <source>
        <dbReference type="EMBL" id="CAH1173545.1"/>
    </source>
</evidence>
<dbReference type="Pfam" id="PF03227">
    <property type="entry name" value="GILT"/>
    <property type="match status" value="1"/>
</dbReference>
<dbReference type="InterPro" id="IPR004911">
    <property type="entry name" value="Interferon-induced_GILT"/>
</dbReference>
<dbReference type="Proteomes" id="UP001153737">
    <property type="component" value="Chromosome 6"/>
</dbReference>
<keyword evidence="8" id="KW-1185">Reference proteome</keyword>
<evidence type="ECO:0000256" key="1">
    <source>
        <dbReference type="ARBA" id="ARBA00004613"/>
    </source>
</evidence>
<dbReference type="PANTHER" id="PTHR13234">
    <property type="entry name" value="GAMMA-INTERFERON INDUCIBLE LYSOSOMAL THIOL REDUCTASE GILT"/>
    <property type="match status" value="1"/>
</dbReference>
<sequence length="233" mass="25878">MRRIVAFILIILFVPDGNYAKNISVSVFYESLCPDSVDFLSNQFYPAYISIKEKIQVELVPFGKATANWANGTWIFSCQHGPKECYGNMVHSCAIDLSPGDNSTEFVVCAMKSGDASLDGNLQQCAIDHGVNWTEIQNCVKSGKGNELLAKNGNRTGEVKEKVTFIPMVVFEHTYKEALQTIALRNFLEISEFLISESECERCKRRGKSGGSPKHFSSILVLLISVLPIKVLL</sequence>
<dbReference type="PANTHER" id="PTHR13234:SF8">
    <property type="entry name" value="GAMMA-INTERFERON-INDUCIBLE LYSOSOMAL THIOL REDUCTASE"/>
    <property type="match status" value="1"/>
</dbReference>
<evidence type="ECO:0000256" key="2">
    <source>
        <dbReference type="ARBA" id="ARBA00005679"/>
    </source>
</evidence>
<keyword evidence="5" id="KW-0325">Glycoprotein</keyword>
<keyword evidence="4 6" id="KW-0732">Signal</keyword>
<gene>
    <name evidence="7" type="ORF">PHAECO_LOCUS9798</name>
</gene>
<dbReference type="GO" id="GO:0016671">
    <property type="term" value="F:oxidoreductase activity, acting on a sulfur group of donors, disulfide as acceptor"/>
    <property type="evidence" value="ECO:0007669"/>
    <property type="project" value="InterPro"/>
</dbReference>
<evidence type="ECO:0000313" key="8">
    <source>
        <dbReference type="Proteomes" id="UP001153737"/>
    </source>
</evidence>
<reference evidence="7" key="2">
    <citation type="submission" date="2022-10" db="EMBL/GenBank/DDBJ databases">
        <authorList>
            <consortium name="ENA_rothamsted_submissions"/>
            <consortium name="culmorum"/>
            <person name="King R."/>
        </authorList>
    </citation>
    <scope>NUCLEOTIDE SEQUENCE</scope>
</reference>
<comment type="subcellular location">
    <subcellularLocation>
        <location evidence="1">Secreted</location>
    </subcellularLocation>
</comment>
<evidence type="ECO:0000256" key="3">
    <source>
        <dbReference type="ARBA" id="ARBA00022525"/>
    </source>
</evidence>
<evidence type="ECO:0000256" key="5">
    <source>
        <dbReference type="ARBA" id="ARBA00023180"/>
    </source>
</evidence>